<dbReference type="EMBL" id="KY684115">
    <property type="protein sequence ID" value="ARF12591.1"/>
    <property type="molecule type" value="Genomic_DNA"/>
</dbReference>
<evidence type="ECO:0000313" key="1">
    <source>
        <dbReference type="EMBL" id="ARF12591.1"/>
    </source>
</evidence>
<reference evidence="1" key="1">
    <citation type="journal article" date="2017" name="Science">
        <title>Giant viruses with an expanded complement of translation system components.</title>
        <authorList>
            <person name="Schulz F."/>
            <person name="Yutin N."/>
            <person name="Ivanova N.N."/>
            <person name="Ortega D.R."/>
            <person name="Lee T.K."/>
            <person name="Vierheilig J."/>
            <person name="Daims H."/>
            <person name="Horn M."/>
            <person name="Wagner M."/>
            <person name="Jensen G.J."/>
            <person name="Kyrpides N.C."/>
            <person name="Koonin E.V."/>
            <person name="Woyke T."/>
        </authorList>
    </citation>
    <scope>NUCLEOTIDE SEQUENCE</scope>
    <source>
        <strain evidence="1">KNV1</strain>
    </source>
</reference>
<proteinExistence type="predicted"/>
<gene>
    <name evidence="1" type="ORF">Klosneuvirus_8_15</name>
</gene>
<accession>A0A1V0SLP7</accession>
<organism evidence="1">
    <name type="scientific">Klosneuvirus KNV1</name>
    <dbReference type="NCBI Taxonomy" id="1977640"/>
    <lineage>
        <taxon>Viruses</taxon>
        <taxon>Varidnaviria</taxon>
        <taxon>Bamfordvirae</taxon>
        <taxon>Nucleocytoviricota</taxon>
        <taxon>Megaviricetes</taxon>
        <taxon>Imitervirales</taxon>
        <taxon>Mimiviridae</taxon>
        <taxon>Klosneuvirinae</taxon>
        <taxon>Klosneuvirus</taxon>
    </lineage>
</organism>
<protein>
    <submittedName>
        <fullName evidence="1">Uncharacterized protein</fullName>
    </submittedName>
</protein>
<sequence length="374" mass="42741">MALSESIKSTLRTKYNLDEVSFNVISKIIEKNNITIIEADGDLYVKTDGQNILQKIDIKSDGGPNLTYWINILKNIQADKLNKSCSHVIGSSTSCSNCKDDGVMVSATVNNGLLLHYLYEKINILENAIKCLKSTISTTGRLESNSSDNLTSKEYDKNIKHNSDEYKRIIDINALYNLCKELTVKYTTPIWILDVAHETTYYVHQYQHITEKFLVPLERLKIELSTRKQAHLVFEQDDILIFSKLTCPHNKELMEKITEAFVPKKALTNYGQVDKSISRTSFSTTKTVHDICVELSKQYLCELYLYEDSKSYNINANESRILTGDTSNKAYIGRSGMLLMFEHNNTSIYYVSSSITITYNDLQNMRNELTKLFS</sequence>
<name>A0A1V0SLP7_9VIRU</name>